<gene>
    <name evidence="1" type="ORF">HYQ43_07485</name>
</gene>
<accession>A0A7H9BRU3</accession>
<dbReference type="EMBL" id="CP058689">
    <property type="protein sequence ID" value="QLH14080.1"/>
    <property type="molecule type" value="Genomic_DNA"/>
</dbReference>
<dbReference type="PANTHER" id="PTHR41791">
    <property type="entry name" value="SSL7039 PROTEIN"/>
    <property type="match status" value="1"/>
</dbReference>
<reference evidence="1 2" key="1">
    <citation type="submission" date="2020-07" db="EMBL/GenBank/DDBJ databases">
        <title>The complete genome of Paracoccus pantotrophus ACCC 10489.</title>
        <authorList>
            <person name="Si Y."/>
        </authorList>
    </citation>
    <scope>NUCLEOTIDE SEQUENCE [LARGE SCALE GENOMIC DNA]</scope>
    <source>
        <strain evidence="1 2">ACCC10489</strain>
    </source>
</reference>
<dbReference type="PANTHER" id="PTHR41791:SF1">
    <property type="entry name" value="SSL7039 PROTEIN"/>
    <property type="match status" value="1"/>
</dbReference>
<dbReference type="NCBIfam" id="TIGR02683">
    <property type="entry name" value="upstrm_HI1419"/>
    <property type="match status" value="1"/>
</dbReference>
<protein>
    <submittedName>
        <fullName evidence="1">Type II toxin-antitoxin system RelE/ParE family toxin</fullName>
    </submittedName>
</protein>
<evidence type="ECO:0000313" key="2">
    <source>
        <dbReference type="Proteomes" id="UP000509322"/>
    </source>
</evidence>
<dbReference type="InterPro" id="IPR009241">
    <property type="entry name" value="HigB-like"/>
</dbReference>
<dbReference type="InterPro" id="IPR014056">
    <property type="entry name" value="TypeIITA-like_toxin_pred"/>
</dbReference>
<dbReference type="Pfam" id="PF05973">
    <property type="entry name" value="Gp49"/>
    <property type="match status" value="1"/>
</dbReference>
<dbReference type="Proteomes" id="UP000509322">
    <property type="component" value="Chromosome 1"/>
</dbReference>
<dbReference type="RefSeq" id="WP_024846175.1">
    <property type="nucleotide sequence ID" value="NZ_CP058689.1"/>
</dbReference>
<sequence length="98" mass="11089">MIEIRQTDTFREWLLSLRDARAKQKIASRIQRLRFGNPGDVKPVGAGVSEMRINEGPGYRVYFVQRGSVLVVLLCGGTKRRQQADIEQAKRLAAEMEG</sequence>
<dbReference type="AlphaFoldDB" id="A0A7H9BRU3"/>
<dbReference type="PIRSF" id="PIRSF028744">
    <property type="entry name" value="Addict_mod_HI1419"/>
    <property type="match status" value="1"/>
</dbReference>
<evidence type="ECO:0000313" key="1">
    <source>
        <dbReference type="EMBL" id="QLH14080.1"/>
    </source>
</evidence>
<proteinExistence type="predicted"/>
<name>A0A7H9BRU3_PARPN</name>
<organism evidence="1 2">
    <name type="scientific">Paracoccus pantotrophus</name>
    <name type="common">Thiosphaera pantotropha</name>
    <dbReference type="NCBI Taxonomy" id="82367"/>
    <lineage>
        <taxon>Bacteria</taxon>
        <taxon>Pseudomonadati</taxon>
        <taxon>Pseudomonadota</taxon>
        <taxon>Alphaproteobacteria</taxon>
        <taxon>Rhodobacterales</taxon>
        <taxon>Paracoccaceae</taxon>
        <taxon>Paracoccus</taxon>
    </lineage>
</organism>